<dbReference type="EMBL" id="CAJVQC010007769">
    <property type="protein sequence ID" value="CAG8583774.1"/>
    <property type="molecule type" value="Genomic_DNA"/>
</dbReference>
<organism evidence="1 2">
    <name type="scientific">Racocetra persica</name>
    <dbReference type="NCBI Taxonomy" id="160502"/>
    <lineage>
        <taxon>Eukaryota</taxon>
        <taxon>Fungi</taxon>
        <taxon>Fungi incertae sedis</taxon>
        <taxon>Mucoromycota</taxon>
        <taxon>Glomeromycotina</taxon>
        <taxon>Glomeromycetes</taxon>
        <taxon>Diversisporales</taxon>
        <taxon>Gigasporaceae</taxon>
        <taxon>Racocetra</taxon>
    </lineage>
</organism>
<keyword evidence="2" id="KW-1185">Reference proteome</keyword>
<feature type="non-terminal residue" evidence="1">
    <location>
        <position position="1"/>
    </location>
</feature>
<accession>A0ACA9MG80</accession>
<proteinExistence type="predicted"/>
<name>A0ACA9MG80_9GLOM</name>
<evidence type="ECO:0000313" key="2">
    <source>
        <dbReference type="Proteomes" id="UP000789920"/>
    </source>
</evidence>
<protein>
    <submittedName>
        <fullName evidence="1">9860_t:CDS:1</fullName>
    </submittedName>
</protein>
<evidence type="ECO:0000313" key="1">
    <source>
        <dbReference type="EMBL" id="CAG8583774.1"/>
    </source>
</evidence>
<comment type="caution">
    <text evidence="1">The sequence shown here is derived from an EMBL/GenBank/DDBJ whole genome shotgun (WGS) entry which is preliminary data.</text>
</comment>
<sequence>EAAWNSKVLLEDVKTITLHRGELTTGRRNDPIDQLRCVGGDACHRYTPDVIQCTNTGFDGSDANWRCNADLPENLKFGPFIISDNINAGQNGLSIWMNMLNGFEVFHGLMAYTVTKYFDILIYIGYSYPDDPYILQGSCGLEYTLYYKNDWKKDRNYQWFEDNDYFRYDDSPNNNHHQNFWPGGGGGRFYPRNDPYDYDSSQPGNMGQNFWTGLGVGAAAGYFLGRNSRSRRPRSEATTYTSSSSSGSRTISSQGFGRTKRR</sequence>
<dbReference type="Proteomes" id="UP000789920">
    <property type="component" value="Unassembled WGS sequence"/>
</dbReference>
<gene>
    <name evidence="1" type="ORF">RPERSI_LOCUS5259</name>
</gene>
<reference evidence="1" key="1">
    <citation type="submission" date="2021-06" db="EMBL/GenBank/DDBJ databases">
        <authorList>
            <person name="Kallberg Y."/>
            <person name="Tangrot J."/>
            <person name="Rosling A."/>
        </authorList>
    </citation>
    <scope>NUCLEOTIDE SEQUENCE</scope>
    <source>
        <strain evidence="1">MA461A</strain>
    </source>
</reference>